<evidence type="ECO:0000256" key="9">
    <source>
        <dbReference type="ARBA" id="ARBA00045724"/>
    </source>
</evidence>
<evidence type="ECO:0000313" key="12">
    <source>
        <dbReference type="Proteomes" id="UP001337723"/>
    </source>
</evidence>
<comment type="catalytic activity">
    <reaction evidence="10">
        <text>a (3R)-hydroxyacyl-[ACP] + L-ornithine = a lyso-ornithine lipid + holo-[ACP] + H(+)</text>
        <dbReference type="Rhea" id="RHEA:20633"/>
        <dbReference type="Rhea" id="RHEA-COMP:9685"/>
        <dbReference type="Rhea" id="RHEA-COMP:9945"/>
        <dbReference type="ChEBI" id="CHEBI:15378"/>
        <dbReference type="ChEBI" id="CHEBI:46911"/>
        <dbReference type="ChEBI" id="CHEBI:64479"/>
        <dbReference type="ChEBI" id="CHEBI:78827"/>
        <dbReference type="ChEBI" id="CHEBI:138482"/>
        <dbReference type="EC" id="2.3.2.30"/>
    </reaction>
    <physiologicalReaction direction="left-to-right" evidence="10">
        <dbReference type="Rhea" id="RHEA:20634"/>
    </physiologicalReaction>
</comment>
<comment type="pathway">
    <text evidence="1">Lipid metabolism.</text>
</comment>
<dbReference type="InterPro" id="IPR052351">
    <property type="entry name" value="Ornithine_N-alpha-AT"/>
</dbReference>
<dbReference type="Gene3D" id="3.40.630.30">
    <property type="match status" value="1"/>
</dbReference>
<evidence type="ECO:0000256" key="5">
    <source>
        <dbReference type="ARBA" id="ARBA00023315"/>
    </source>
</evidence>
<name>A0AA48KMK3_9RHOB</name>
<proteinExistence type="inferred from homology"/>
<keyword evidence="2" id="KW-0444">Lipid biosynthesis</keyword>
<dbReference type="GO" id="GO:0043810">
    <property type="term" value="F:ornithine-acyl [acyl carrier protein] N-acyltransferase activity"/>
    <property type="evidence" value="ECO:0007669"/>
    <property type="project" value="UniProtKB-EC"/>
</dbReference>
<dbReference type="InterPro" id="IPR016181">
    <property type="entry name" value="Acyl_CoA_acyltransferase"/>
</dbReference>
<organism evidence="11 12">
    <name type="scientific">Roseicyclus marinus</name>
    <dbReference type="NCBI Taxonomy" id="2161673"/>
    <lineage>
        <taxon>Bacteria</taxon>
        <taxon>Pseudomonadati</taxon>
        <taxon>Pseudomonadota</taxon>
        <taxon>Alphaproteobacteria</taxon>
        <taxon>Rhodobacterales</taxon>
        <taxon>Roseobacteraceae</taxon>
        <taxon>Roseicyclus</taxon>
    </lineage>
</organism>
<dbReference type="RefSeq" id="WP_338275805.1">
    <property type="nucleotide sequence ID" value="NZ_AP027266.1"/>
</dbReference>
<accession>A0AA48KMK3</accession>
<evidence type="ECO:0000313" key="11">
    <source>
        <dbReference type="EMBL" id="BDW85201.1"/>
    </source>
</evidence>
<dbReference type="SUPFAM" id="SSF55729">
    <property type="entry name" value="Acyl-CoA N-acyltransferases (Nat)"/>
    <property type="match status" value="1"/>
</dbReference>
<sequence length="256" mass="28298">MDIDDDHFELRLAASDADLRAAQRLRYEVFVAELGGDGPMVDHAARLEADRFDPHFDHLLLLDRRRAEDEQVIGVYRVMRAEGAAAAGQFYSEGEYDLGPLRASGRRLLELGRSCVHRDYRGGTAMMHLWAGLAEYIAQHGIEVMFGVASFHGLDPAPLAGPLSLLHHRHLAPEAIRPVARSEGFLAMDAVAEADLDRPAAIRSMPALIKAYLRLGGFVGQGAYLDREFNCIDVCLVMDVALIPEKHRAIYRRGGA</sequence>
<dbReference type="Pfam" id="PF13444">
    <property type="entry name" value="Acetyltransf_5"/>
    <property type="match status" value="1"/>
</dbReference>
<keyword evidence="3" id="KW-0808">Transferase</keyword>
<dbReference type="AlphaFoldDB" id="A0AA48KMK3"/>
<evidence type="ECO:0000256" key="1">
    <source>
        <dbReference type="ARBA" id="ARBA00005189"/>
    </source>
</evidence>
<dbReference type="PANTHER" id="PTHR37323">
    <property type="entry name" value="GCN5-RELATED N-ACETYLTRANSFERASE"/>
    <property type="match status" value="1"/>
</dbReference>
<gene>
    <name evidence="11" type="ORF">MACH21_13780</name>
</gene>
<comment type="function">
    <text evidence="9">Catalyzes the first step in the biosynthesis of ornithine lipids, which are phosphorus-free membrane lipids. Catalyzes the 3-hydroxyacyl-acyl carrier protein-dependent acylation of ornithine to form lyso-ornithine lipid (LOL).</text>
</comment>
<keyword evidence="5 11" id="KW-0012">Acyltransferase</keyword>
<evidence type="ECO:0000256" key="3">
    <source>
        <dbReference type="ARBA" id="ARBA00022679"/>
    </source>
</evidence>
<evidence type="ECO:0000256" key="7">
    <source>
        <dbReference type="ARBA" id="ARBA00039058"/>
    </source>
</evidence>
<keyword evidence="12" id="KW-1185">Reference proteome</keyword>
<dbReference type="GO" id="GO:0006629">
    <property type="term" value="P:lipid metabolic process"/>
    <property type="evidence" value="ECO:0007669"/>
    <property type="project" value="UniProtKB-KW"/>
</dbReference>
<comment type="similarity">
    <text evidence="6">Belongs to the acetyltransferase family. OlsB subfamily.</text>
</comment>
<dbReference type="EC" id="2.3.2.30" evidence="7"/>
<reference evidence="11 12" key="1">
    <citation type="submission" date="2023-01" db="EMBL/GenBank/DDBJ databases">
        <title>Complete genome sequence of Roseicyclus marinus strain Dej080120_10.</title>
        <authorList>
            <person name="Ueki S."/>
            <person name="Maruyama F."/>
        </authorList>
    </citation>
    <scope>NUCLEOTIDE SEQUENCE [LARGE SCALE GENOMIC DNA]</scope>
    <source>
        <strain evidence="11 12">Dej080120_10</strain>
    </source>
</reference>
<protein>
    <recommendedName>
        <fullName evidence="8">L-ornithine N(alpha)-acyltransferase</fullName>
        <ecNumber evidence="7">2.3.2.30</ecNumber>
    </recommendedName>
</protein>
<evidence type="ECO:0000256" key="4">
    <source>
        <dbReference type="ARBA" id="ARBA00023098"/>
    </source>
</evidence>
<keyword evidence="4" id="KW-0443">Lipid metabolism</keyword>
<evidence type="ECO:0000256" key="8">
    <source>
        <dbReference type="ARBA" id="ARBA00039866"/>
    </source>
</evidence>
<dbReference type="PANTHER" id="PTHR37323:SF1">
    <property type="entry name" value="L-ORNITHINE N(ALPHA)-ACYLTRANSFERASE"/>
    <property type="match status" value="1"/>
</dbReference>
<dbReference type="Proteomes" id="UP001337723">
    <property type="component" value="Chromosome"/>
</dbReference>
<dbReference type="KEGG" id="rmai:MACH21_13780"/>
<evidence type="ECO:0000256" key="6">
    <source>
        <dbReference type="ARBA" id="ARBA00038095"/>
    </source>
</evidence>
<evidence type="ECO:0000256" key="2">
    <source>
        <dbReference type="ARBA" id="ARBA00022516"/>
    </source>
</evidence>
<dbReference type="EMBL" id="AP027266">
    <property type="protein sequence ID" value="BDW85201.1"/>
    <property type="molecule type" value="Genomic_DNA"/>
</dbReference>
<evidence type="ECO:0000256" key="10">
    <source>
        <dbReference type="ARBA" id="ARBA00047785"/>
    </source>
</evidence>